<dbReference type="SUPFAM" id="SSF48726">
    <property type="entry name" value="Immunoglobulin"/>
    <property type="match status" value="1"/>
</dbReference>
<dbReference type="InterPro" id="IPR036179">
    <property type="entry name" value="Ig-like_dom_sf"/>
</dbReference>
<comment type="caution">
    <text evidence="1">The sequence shown here is derived from an EMBL/GenBank/DDBJ whole genome shotgun (WGS) entry which is preliminary data.</text>
</comment>
<name>A0AB34HZ94_ESCRO</name>
<dbReference type="AlphaFoldDB" id="A0AB34HZ94"/>
<proteinExistence type="predicted"/>
<accession>A0AB34HZ94</accession>
<keyword evidence="2" id="KW-1185">Reference proteome</keyword>
<dbReference type="Proteomes" id="UP001159641">
    <property type="component" value="Unassembled WGS sequence"/>
</dbReference>
<evidence type="ECO:0000313" key="2">
    <source>
        <dbReference type="Proteomes" id="UP001159641"/>
    </source>
</evidence>
<protein>
    <submittedName>
        <fullName evidence="1">Uncharacterized protein</fullName>
    </submittedName>
</protein>
<dbReference type="EMBL" id="JAIQCJ010000083">
    <property type="protein sequence ID" value="KAJ8798122.1"/>
    <property type="molecule type" value="Genomic_DNA"/>
</dbReference>
<sequence length="125" mass="14417">MKMFEIQASSADLMIRNILLMHAGRYGCRVQTTADSVSDEAELLVRAWTLNDSSLVNTKSVKIEQRANIDWKKLLLHIGFCPPKHLARKITFNGWRVILIYWNIYSVYNFNSCKTTLNIYACLTT</sequence>
<organism evidence="1 2">
    <name type="scientific">Eschrichtius robustus</name>
    <name type="common">California gray whale</name>
    <name type="synonym">Eschrichtius gibbosus</name>
    <dbReference type="NCBI Taxonomy" id="9764"/>
    <lineage>
        <taxon>Eukaryota</taxon>
        <taxon>Metazoa</taxon>
        <taxon>Chordata</taxon>
        <taxon>Craniata</taxon>
        <taxon>Vertebrata</taxon>
        <taxon>Euteleostomi</taxon>
        <taxon>Mammalia</taxon>
        <taxon>Eutheria</taxon>
        <taxon>Laurasiatheria</taxon>
        <taxon>Artiodactyla</taxon>
        <taxon>Whippomorpha</taxon>
        <taxon>Cetacea</taxon>
        <taxon>Mysticeti</taxon>
        <taxon>Eschrichtiidae</taxon>
        <taxon>Eschrichtius</taxon>
    </lineage>
</organism>
<gene>
    <name evidence="1" type="ORF">J1605_001613</name>
</gene>
<evidence type="ECO:0000313" key="1">
    <source>
        <dbReference type="EMBL" id="KAJ8798122.1"/>
    </source>
</evidence>
<reference evidence="1 2" key="1">
    <citation type="submission" date="2022-11" db="EMBL/GenBank/DDBJ databases">
        <title>Whole genome sequence of Eschrichtius robustus ER-17-0199.</title>
        <authorList>
            <person name="Bruniche-Olsen A."/>
            <person name="Black A.N."/>
            <person name="Fields C.J."/>
            <person name="Walden K."/>
            <person name="Dewoody J.A."/>
        </authorList>
    </citation>
    <scope>NUCLEOTIDE SEQUENCE [LARGE SCALE GENOMIC DNA]</scope>
    <source>
        <strain evidence="1">ER-17-0199</strain>
        <tissue evidence="1">Blubber</tissue>
    </source>
</reference>